<feature type="compositionally biased region" description="Polar residues" evidence="3">
    <location>
        <begin position="55"/>
        <end position="65"/>
    </location>
</feature>
<dbReference type="NCBIfam" id="TIGR01365">
    <property type="entry name" value="serC_2"/>
    <property type="match status" value="1"/>
</dbReference>
<comment type="cofactor">
    <cofactor evidence="1">
        <name>pyridoxal 5'-phosphate</name>
        <dbReference type="ChEBI" id="CHEBI:597326"/>
    </cofactor>
</comment>
<dbReference type="SUPFAM" id="SSF53383">
    <property type="entry name" value="PLP-dependent transferases"/>
    <property type="match status" value="1"/>
</dbReference>
<dbReference type="PANTHER" id="PTHR21152">
    <property type="entry name" value="AMINOTRANSFERASE CLASS V"/>
    <property type="match status" value="1"/>
</dbReference>
<dbReference type="GO" id="GO:0004760">
    <property type="term" value="F:L-serine-pyruvate transaminase activity"/>
    <property type="evidence" value="ECO:0007669"/>
    <property type="project" value="TreeGrafter"/>
</dbReference>
<dbReference type="InterPro" id="IPR006271">
    <property type="entry name" value="Pser_aminoTfrase_methanosarc"/>
</dbReference>
<sequence length="432" mass="48246">MPTQNCAFLAGQLLRAASFRRNQLNVSKRPSYSRNEAWIMIAAAEIANGEVAHTRPQSRPSSPCFSSGPCKKRPGYDLGQSLSDTPLGRSHRSSIGKAKLKEAIEETKRILGLPADYLVGIVPASDTGAVEMAMWNLLGPLPVDICHWESFGAGWYQDAVNHLKLPNVREFRASQYGELPDLSAVDAAEHDVVFTWNGTTSGVAVPNADWIPDVRRGLIICDATSAVFAMHIPWRKIDVLTYSWQKVLGGEAAHGMVILSPRAVERLESYTPPWPLPKIFRLTKKSKLDRTIFEGNVINTVSMLCVEDYLDALRWADSIGGLPALIERSRQNLAVLERWVKSRDWIEFLAGDERTRSCTSVCLRFTKIDREAVKRLTHLLEDEEVAFDIDSYREAPPGIRIWCGATVEAADLQLLTEWIDWAYSQLAPKDSV</sequence>
<dbReference type="InterPro" id="IPR015424">
    <property type="entry name" value="PyrdxlP-dep_Trfase"/>
</dbReference>
<keyword evidence="5" id="KW-1185">Reference proteome</keyword>
<feature type="region of interest" description="Disordered" evidence="3">
    <location>
        <begin position="52"/>
        <end position="71"/>
    </location>
</feature>
<dbReference type="OrthoDB" id="298012at2759"/>
<dbReference type="PANTHER" id="PTHR21152:SF40">
    <property type="entry name" value="ALANINE--GLYOXYLATE AMINOTRANSFERASE"/>
    <property type="match status" value="1"/>
</dbReference>
<dbReference type="NCBIfam" id="NF002841">
    <property type="entry name" value="PRK03080.1-2"/>
    <property type="match status" value="1"/>
</dbReference>
<gene>
    <name evidence="4" type="ORF">F1559_002839</name>
</gene>
<dbReference type="Gene3D" id="3.90.1150.10">
    <property type="entry name" value="Aspartate Aminotransferase, domain 1"/>
    <property type="match status" value="1"/>
</dbReference>
<protein>
    <recommendedName>
        <fullName evidence="6">Phosphoserine aminotransferase</fullName>
    </recommendedName>
</protein>
<keyword evidence="2" id="KW-0663">Pyridoxal phosphate</keyword>
<evidence type="ECO:0000256" key="3">
    <source>
        <dbReference type="SAM" id="MobiDB-lite"/>
    </source>
</evidence>
<dbReference type="GO" id="GO:0019265">
    <property type="term" value="P:glycine biosynthetic process, by transamination of glyoxylate"/>
    <property type="evidence" value="ECO:0007669"/>
    <property type="project" value="TreeGrafter"/>
</dbReference>
<evidence type="ECO:0000313" key="5">
    <source>
        <dbReference type="Proteomes" id="UP000530660"/>
    </source>
</evidence>
<dbReference type="InterPro" id="IPR015422">
    <property type="entry name" value="PyrdxlP-dep_Trfase_small"/>
</dbReference>
<accession>A0A7J7IQ34</accession>
<evidence type="ECO:0000256" key="2">
    <source>
        <dbReference type="ARBA" id="ARBA00022898"/>
    </source>
</evidence>
<reference evidence="4 5" key="1">
    <citation type="journal article" date="2020" name="J. Phycol.">
        <title>Comparative genome analysis reveals Cyanidiococcus gen. nov., a new extremophilic red algal genus sister to Cyanidioschyzon (Cyanidioschyzonaceae, Rhodophyta).</title>
        <authorList>
            <person name="Liu S.-L."/>
            <person name="Chiang Y.-R."/>
            <person name="Yoon H.S."/>
            <person name="Fu H.-Y."/>
        </authorList>
    </citation>
    <scope>NUCLEOTIDE SEQUENCE [LARGE SCALE GENOMIC DNA]</scope>
    <source>
        <strain evidence="4 5">THAL066</strain>
    </source>
</reference>
<dbReference type="GO" id="GO:0004648">
    <property type="term" value="F:O-phospho-L-serine:2-oxoglutarate aminotransferase activity"/>
    <property type="evidence" value="ECO:0007669"/>
    <property type="project" value="InterPro"/>
</dbReference>
<dbReference type="Proteomes" id="UP000530660">
    <property type="component" value="Unassembled WGS sequence"/>
</dbReference>
<proteinExistence type="predicted"/>
<evidence type="ECO:0008006" key="6">
    <source>
        <dbReference type="Google" id="ProtNLM"/>
    </source>
</evidence>
<dbReference type="GO" id="GO:0008453">
    <property type="term" value="F:alanine-glyoxylate transaminase activity"/>
    <property type="evidence" value="ECO:0007669"/>
    <property type="project" value="TreeGrafter"/>
</dbReference>
<dbReference type="GO" id="GO:0005777">
    <property type="term" value="C:peroxisome"/>
    <property type="evidence" value="ECO:0007669"/>
    <property type="project" value="TreeGrafter"/>
</dbReference>
<dbReference type="CDD" id="cd01494">
    <property type="entry name" value="AAT_I"/>
    <property type="match status" value="1"/>
</dbReference>
<dbReference type="InterPro" id="IPR015421">
    <property type="entry name" value="PyrdxlP-dep_Trfase_major"/>
</dbReference>
<comment type="caution">
    <text evidence="4">The sequence shown here is derived from an EMBL/GenBank/DDBJ whole genome shotgun (WGS) entry which is preliminary data.</text>
</comment>
<dbReference type="AlphaFoldDB" id="A0A7J7IQ34"/>
<dbReference type="GO" id="GO:0006564">
    <property type="term" value="P:L-serine biosynthetic process"/>
    <property type="evidence" value="ECO:0007669"/>
    <property type="project" value="InterPro"/>
</dbReference>
<evidence type="ECO:0000256" key="1">
    <source>
        <dbReference type="ARBA" id="ARBA00001933"/>
    </source>
</evidence>
<dbReference type="Gene3D" id="3.40.640.10">
    <property type="entry name" value="Type I PLP-dependent aspartate aminotransferase-like (Major domain)"/>
    <property type="match status" value="1"/>
</dbReference>
<name>A0A7J7IQ34_9RHOD</name>
<evidence type="ECO:0000313" key="4">
    <source>
        <dbReference type="EMBL" id="KAF6005223.1"/>
    </source>
</evidence>
<dbReference type="EMBL" id="VWRR01000001">
    <property type="protein sequence ID" value="KAF6005223.1"/>
    <property type="molecule type" value="Genomic_DNA"/>
</dbReference>
<organism evidence="4 5">
    <name type="scientific">Cyanidiococcus yangmingshanensis</name>
    <dbReference type="NCBI Taxonomy" id="2690220"/>
    <lineage>
        <taxon>Eukaryota</taxon>
        <taxon>Rhodophyta</taxon>
        <taxon>Bangiophyceae</taxon>
        <taxon>Cyanidiales</taxon>
        <taxon>Cyanidiaceae</taxon>
        <taxon>Cyanidiococcus</taxon>
    </lineage>
</organism>